<keyword evidence="3" id="KW-0347">Helicase</keyword>
<dbReference type="Proteomes" id="UP000002313">
    <property type="component" value="Chromosome XI"/>
</dbReference>
<keyword evidence="1" id="KW-0547">Nucleotide-binding</keyword>
<dbReference type="PROSITE" id="PS51192">
    <property type="entry name" value="HELICASE_ATP_BIND_1"/>
    <property type="match status" value="1"/>
</dbReference>
<dbReference type="SMART" id="SM00487">
    <property type="entry name" value="DEXDc"/>
    <property type="match status" value="1"/>
</dbReference>
<dbReference type="Pfam" id="PF00270">
    <property type="entry name" value="DEAD"/>
    <property type="match status" value="1"/>
</dbReference>
<dbReference type="FunFam" id="3.40.50.300:FF:001922">
    <property type="entry name" value="DEAH (Asp-Glu-Ala-His) box polypeptide 29"/>
    <property type="match status" value="1"/>
</dbReference>
<dbReference type="OrthoDB" id="10253254at2759"/>
<dbReference type="GO" id="GO:0003723">
    <property type="term" value="F:RNA binding"/>
    <property type="evidence" value="ECO:0007669"/>
    <property type="project" value="TreeGrafter"/>
</dbReference>
<dbReference type="EMBL" id="CP001952">
    <property type="protein sequence ID" value="ADM12573.1"/>
    <property type="molecule type" value="Genomic_DNA"/>
</dbReference>
<dbReference type="VEuPathDB" id="MicrosporidiaDB:Eint_110730"/>
<dbReference type="SMART" id="SM00490">
    <property type="entry name" value="HELICc"/>
    <property type="match status" value="1"/>
</dbReference>
<evidence type="ECO:0000313" key="8">
    <source>
        <dbReference type="Proteomes" id="UP000002313"/>
    </source>
</evidence>
<evidence type="ECO:0000256" key="3">
    <source>
        <dbReference type="ARBA" id="ARBA00022806"/>
    </source>
</evidence>
<reference evidence="7 8" key="1">
    <citation type="journal article" date="2010" name="Nat. Commun.">
        <title>The complete sequence of the smallest known nuclear genome from the microsporidian Encephalitozoon intestinalis.</title>
        <authorList>
            <person name="Corradi N."/>
            <person name="Pombert J.-F."/>
            <person name="Farinelli L."/>
            <person name="Didier E.S."/>
            <person name="Keeling P.J."/>
        </authorList>
    </citation>
    <scope>NUCLEOTIDE SEQUENCE [LARGE SCALE GENOMIC DNA]</scope>
    <source>
        <strain evidence="7 8">ATCC 50506</strain>
    </source>
</reference>
<dbReference type="KEGG" id="ein:Eint_110730"/>
<dbReference type="Gene3D" id="1.20.120.1080">
    <property type="match status" value="1"/>
</dbReference>
<evidence type="ECO:0000259" key="5">
    <source>
        <dbReference type="PROSITE" id="PS51192"/>
    </source>
</evidence>
<reference evidence="7 8" key="2">
    <citation type="journal article" date="2012" name="Proc. Natl. Acad. Sci. U.S.A.">
        <title>Gain and loss of multiple functionally related, horizontally transferred genes in the reduced genomes of two microsporidian parasites.</title>
        <authorList>
            <person name="Pombert J.-F."/>
            <person name="Selman M."/>
            <person name="Burki F."/>
            <person name="Bardell F.T."/>
            <person name="Farinelli L."/>
            <person name="Solter L.F."/>
            <person name="Whitman D.W."/>
            <person name="Weiss L.M."/>
            <person name="Corradi N."/>
            <person name="Keeling P.J."/>
        </authorList>
    </citation>
    <scope>NUCLEOTIDE SEQUENCE [LARGE SCALE GENOMIC DNA]</scope>
    <source>
        <strain evidence="7 8">ATCC 50506</strain>
    </source>
</reference>
<dbReference type="GO" id="GO:0004386">
    <property type="term" value="F:helicase activity"/>
    <property type="evidence" value="ECO:0007669"/>
    <property type="project" value="UniProtKB-KW"/>
</dbReference>
<dbReference type="HOGENOM" id="CLU_001832_5_11_1"/>
<dbReference type="PANTHER" id="PTHR18934">
    <property type="entry name" value="ATP-DEPENDENT RNA HELICASE"/>
    <property type="match status" value="1"/>
</dbReference>
<proteinExistence type="predicted"/>
<evidence type="ECO:0000259" key="6">
    <source>
        <dbReference type="PROSITE" id="PS51194"/>
    </source>
</evidence>
<dbReference type="InterPro" id="IPR011709">
    <property type="entry name" value="DEAD-box_helicase_OB_fold"/>
</dbReference>
<sequence>MEERTVFKGMETEIRINREIPPELFPLAKDKKDSIAEEEIMDLLISTEKKEERSGEESVKDKMGEIFSKLEKSQVLLIEGDTGCGKTTKVPRYLLERYKSIVCTQPRRIAAVSVAKKVAQDMNVKIGMEVGYSVRFNDVSSKKTRLKYATDGILLREIVSDKCLNRYDVVIIDEAHERSVNIDILLGYLKSILSKRKDLRVIIMSATLSSEKFISFFRCQTVEIRHRMFPLEIFFLKKAGALDYLDEAVKTVVQIHRTEEEGDILVFLTGKEEINNGRNILVEILGNDAEVYCIYSMLSPEEQELVFKKTKKRKIVLATNIAETSITIEGIKYVVDCGRAKQMRYSGAFGMDILEVAWISKAQAKQRAGRAGRTQEGKVFRLYSKEEFQEMSENTIPEIFCCNLAKAVLELKSIGVNDIVNFDLIDKPDTSNVRKALELLYYLKAIGGDGKITPIGARASKIPLEPELAISLIVSSDLGCLEDVSIIAAMLSVGNIWLDIPKYSQSHKAFLDAKSLYFDRRGDHFSFLKIYRMWERTGFKISHLKRSFLNVRAMLQTVKIKKQLCSMFNGPCKSDESKIVLSFCAGYFMNVAKLVEGSSYVSIFNDTQFFVHNTSCMSRKRAKYILYHSLCRTGREFVRCCVEVTLEDLLKGANHMFSKVEKDLDRC</sequence>
<feature type="domain" description="Helicase ATP-binding" evidence="5">
    <location>
        <begin position="67"/>
        <end position="226"/>
    </location>
</feature>
<dbReference type="InterPro" id="IPR048333">
    <property type="entry name" value="HA2_WH"/>
</dbReference>
<dbReference type="Pfam" id="PF07717">
    <property type="entry name" value="OB_NTP_bind"/>
    <property type="match status" value="1"/>
</dbReference>
<protein>
    <submittedName>
        <fullName evidence="7">HrpA-like helicase</fullName>
    </submittedName>
</protein>
<dbReference type="SUPFAM" id="SSF52540">
    <property type="entry name" value="P-loop containing nucleoside triphosphate hydrolases"/>
    <property type="match status" value="1"/>
</dbReference>
<evidence type="ECO:0000256" key="4">
    <source>
        <dbReference type="ARBA" id="ARBA00022840"/>
    </source>
</evidence>
<dbReference type="Gene3D" id="3.40.50.300">
    <property type="entry name" value="P-loop containing nucleotide triphosphate hydrolases"/>
    <property type="match status" value="2"/>
</dbReference>
<dbReference type="Pfam" id="PF04408">
    <property type="entry name" value="WHD_HA2"/>
    <property type="match status" value="1"/>
</dbReference>
<dbReference type="InterPro" id="IPR007502">
    <property type="entry name" value="Helicase-assoc_dom"/>
</dbReference>
<evidence type="ECO:0000256" key="2">
    <source>
        <dbReference type="ARBA" id="ARBA00022801"/>
    </source>
</evidence>
<keyword evidence="2" id="KW-0378">Hydrolase</keyword>
<gene>
    <name evidence="7" type="ORF">Eint_110730</name>
</gene>
<dbReference type="GO" id="GO:0016787">
    <property type="term" value="F:hydrolase activity"/>
    <property type="evidence" value="ECO:0007669"/>
    <property type="project" value="UniProtKB-KW"/>
</dbReference>
<dbReference type="RefSeq" id="XP_003073933.1">
    <property type="nucleotide sequence ID" value="XM_003073887.1"/>
</dbReference>
<feature type="domain" description="Helicase C-terminal" evidence="6">
    <location>
        <begin position="251"/>
        <end position="415"/>
    </location>
</feature>
<dbReference type="GeneID" id="9699641"/>
<dbReference type="InterPro" id="IPR011545">
    <property type="entry name" value="DEAD/DEAH_box_helicase_dom"/>
</dbReference>
<dbReference type="InterPro" id="IPR014001">
    <property type="entry name" value="Helicase_ATP-bd"/>
</dbReference>
<dbReference type="CDD" id="cd17917">
    <property type="entry name" value="DEXHc_RHA-like"/>
    <property type="match status" value="1"/>
</dbReference>
<dbReference type="GO" id="GO:0005524">
    <property type="term" value="F:ATP binding"/>
    <property type="evidence" value="ECO:0007669"/>
    <property type="project" value="UniProtKB-KW"/>
</dbReference>
<dbReference type="InterPro" id="IPR001650">
    <property type="entry name" value="Helicase_C-like"/>
</dbReference>
<dbReference type="Pfam" id="PF21010">
    <property type="entry name" value="HA2_C"/>
    <property type="match status" value="1"/>
</dbReference>
<keyword evidence="8" id="KW-1185">Reference proteome</keyword>
<dbReference type="InterPro" id="IPR027417">
    <property type="entry name" value="P-loop_NTPase"/>
</dbReference>
<dbReference type="SMART" id="SM00847">
    <property type="entry name" value="HA2"/>
    <property type="match status" value="1"/>
</dbReference>
<accession>E0SAE8</accession>
<dbReference type="PANTHER" id="PTHR18934:SF99">
    <property type="entry name" value="ATP-DEPENDENT RNA HELICASE DHX37-RELATED"/>
    <property type="match status" value="1"/>
</dbReference>
<keyword evidence="4" id="KW-0067">ATP-binding</keyword>
<evidence type="ECO:0000313" key="7">
    <source>
        <dbReference type="EMBL" id="ADM12573.1"/>
    </source>
</evidence>
<organism evidence="7 8">
    <name type="scientific">Encephalitozoon intestinalis (strain ATCC 50506)</name>
    <name type="common">Microsporidian parasite</name>
    <name type="synonym">Septata intestinalis</name>
    <dbReference type="NCBI Taxonomy" id="876142"/>
    <lineage>
        <taxon>Eukaryota</taxon>
        <taxon>Fungi</taxon>
        <taxon>Fungi incertae sedis</taxon>
        <taxon>Microsporidia</taxon>
        <taxon>Unikaryonidae</taxon>
        <taxon>Encephalitozoon</taxon>
    </lineage>
</organism>
<evidence type="ECO:0000256" key="1">
    <source>
        <dbReference type="ARBA" id="ARBA00022741"/>
    </source>
</evidence>
<dbReference type="AlphaFoldDB" id="E0SAE8"/>
<dbReference type="Pfam" id="PF00271">
    <property type="entry name" value="Helicase_C"/>
    <property type="match status" value="1"/>
</dbReference>
<dbReference type="PROSITE" id="PS51194">
    <property type="entry name" value="HELICASE_CTER"/>
    <property type="match status" value="1"/>
</dbReference>
<name>E0SAE8_ENCIT</name>
<dbReference type="CDD" id="cd18791">
    <property type="entry name" value="SF2_C_RHA"/>
    <property type="match status" value="1"/>
</dbReference>